<evidence type="ECO:0000259" key="2">
    <source>
        <dbReference type="Pfam" id="PF04389"/>
    </source>
</evidence>
<evidence type="ECO:0000313" key="4">
    <source>
        <dbReference type="Proteomes" id="UP001357223"/>
    </source>
</evidence>
<protein>
    <submittedName>
        <fullName evidence="3">M20/M25/M40 family metallo-hydrolase</fullName>
    </submittedName>
</protein>
<gene>
    <name evidence="3" type="ORF">R4Z09_19610</name>
</gene>
<dbReference type="RefSeq" id="WP_338453309.1">
    <property type="nucleotide sequence ID" value="NZ_CP137640.1"/>
</dbReference>
<sequence length="402" mass="45609">MQRDPISEAEWLQTIDFKQRGHGGFLWFEPGQEEPIVKELDTYICGMVRQLNRLGYYTNGSCDGHGRRRAYVMIVKNEKDINQLVQMLKAFGMKRVHIRETAQGYSNPFQMKQTELLDLAEKMSLVEEAWLTRGYEYIKEQLFYHLLDQLLSIPGASGNEARVREFVKEKLTPIVDYITVDRNRNLLAEKNYRSGHGPTIMLNAHLDTVKEMVSNRTIIKDNGIWSSSKGILGADDRAGVAAILHIAETLSQTSFSGKVKFIFTVKEEIGLVGARNVDEYFLWGTDAAIVVERRGTGDIATSCGGYIPFCEEPYGRFIEEVAKSQGLVGWQCTAGGSSDTRIWAEHGIQSVNLSAGYNNEHTEDECLNVRACYRTVRLIQAFFEKGNELRRVLNGERRERVS</sequence>
<evidence type="ECO:0000313" key="3">
    <source>
        <dbReference type="EMBL" id="WVX84435.1"/>
    </source>
</evidence>
<name>A0ABZ2CL89_9BACI</name>
<keyword evidence="4" id="KW-1185">Reference proteome</keyword>
<dbReference type="SUPFAM" id="SSF53187">
    <property type="entry name" value="Zn-dependent exopeptidases"/>
    <property type="match status" value="1"/>
</dbReference>
<dbReference type="PANTHER" id="PTHR32481">
    <property type="entry name" value="AMINOPEPTIDASE"/>
    <property type="match status" value="1"/>
</dbReference>
<dbReference type="InterPro" id="IPR051464">
    <property type="entry name" value="Peptidase_M42_aminopept"/>
</dbReference>
<proteinExistence type="predicted"/>
<dbReference type="InterPro" id="IPR007484">
    <property type="entry name" value="Peptidase_M28"/>
</dbReference>
<feature type="domain" description="Peptidase M28" evidence="2">
    <location>
        <begin position="197"/>
        <end position="361"/>
    </location>
</feature>
<accession>A0ABZ2CL89</accession>
<dbReference type="InterPro" id="IPR001261">
    <property type="entry name" value="ArgE/DapE_CS"/>
</dbReference>
<keyword evidence="1" id="KW-0378">Hydrolase</keyword>
<dbReference type="PROSITE" id="PS00758">
    <property type="entry name" value="ARGE_DAPE_CPG2_1"/>
    <property type="match status" value="1"/>
</dbReference>
<dbReference type="Proteomes" id="UP001357223">
    <property type="component" value="Chromosome"/>
</dbReference>
<reference evidence="3 4" key="1">
    <citation type="submission" date="2023-10" db="EMBL/GenBank/DDBJ databases">
        <title>Niallia locisalis sp.nov. isolated from a salt pond sample.</title>
        <authorList>
            <person name="Li X.-J."/>
            <person name="Dong L."/>
        </authorList>
    </citation>
    <scope>NUCLEOTIDE SEQUENCE [LARGE SCALE GENOMIC DNA]</scope>
    <source>
        <strain evidence="3 4">DSM 29761</strain>
    </source>
</reference>
<organism evidence="3 4">
    <name type="scientific">Niallia oryzisoli</name>
    <dbReference type="NCBI Taxonomy" id="1737571"/>
    <lineage>
        <taxon>Bacteria</taxon>
        <taxon>Bacillati</taxon>
        <taxon>Bacillota</taxon>
        <taxon>Bacilli</taxon>
        <taxon>Bacillales</taxon>
        <taxon>Bacillaceae</taxon>
        <taxon>Niallia</taxon>
    </lineage>
</organism>
<evidence type="ECO:0000256" key="1">
    <source>
        <dbReference type="ARBA" id="ARBA00022801"/>
    </source>
</evidence>
<dbReference type="EMBL" id="CP137640">
    <property type="protein sequence ID" value="WVX84435.1"/>
    <property type="molecule type" value="Genomic_DNA"/>
</dbReference>
<dbReference type="PANTHER" id="PTHR32481:SF0">
    <property type="entry name" value="AMINOPEPTIDASE YPDE-RELATED"/>
    <property type="match status" value="1"/>
</dbReference>
<dbReference type="Gene3D" id="3.40.630.10">
    <property type="entry name" value="Zn peptidases"/>
    <property type="match status" value="1"/>
</dbReference>
<dbReference type="Pfam" id="PF04389">
    <property type="entry name" value="Peptidase_M28"/>
    <property type="match status" value="1"/>
</dbReference>